<comment type="subcellular location">
    <subcellularLocation>
        <location evidence="1">Endomembrane system</location>
        <topology evidence="1">Multi-pass membrane protein</topology>
    </subcellularLocation>
</comment>
<keyword evidence="3" id="KW-0732">Signal</keyword>
<gene>
    <name evidence="4" type="ORF">HRG_08763</name>
</gene>
<evidence type="ECO:0000256" key="2">
    <source>
        <dbReference type="SAM" id="MobiDB-lite"/>
    </source>
</evidence>
<dbReference type="GO" id="GO:0046873">
    <property type="term" value="F:metal ion transmembrane transporter activity"/>
    <property type="evidence" value="ECO:0007669"/>
    <property type="project" value="InterPro"/>
</dbReference>
<evidence type="ECO:0000256" key="1">
    <source>
        <dbReference type="ARBA" id="ARBA00004127"/>
    </source>
</evidence>
<dbReference type="GeneID" id="68357892"/>
<dbReference type="GO" id="GO:0006829">
    <property type="term" value="P:zinc ion transport"/>
    <property type="evidence" value="ECO:0007669"/>
    <property type="project" value="InterPro"/>
</dbReference>
<sequence>MAGIFLLLSLCVVMALASFLAGALPLSMTLSHSQLRLISSIGVSGRYAGFVVPRPSRTESCAKGAVKLAIEERYEPTLAPAASIDLRRDMVGDELEHEHALSNIIISRAASESTELTQDTRDSDSSANAPGAPERDGDKHGEQGHAEIPAFEVGFSMVLGFVLMFLIDRLPRHATETFQSGPQTTHMSLDSLGVDGALADDEADGFLGS</sequence>
<feature type="chain" id="PRO_5040493610" evidence="3">
    <location>
        <begin position="18"/>
        <end position="209"/>
    </location>
</feature>
<feature type="signal peptide" evidence="3">
    <location>
        <begin position="1"/>
        <end position="17"/>
    </location>
</feature>
<proteinExistence type="predicted"/>
<comment type="caution">
    <text evidence="4">The sequence shown here is derived from an EMBL/GenBank/DDBJ whole genome shotgun (WGS) entry which is preliminary data.</text>
</comment>
<dbReference type="RefSeq" id="XP_044718121.1">
    <property type="nucleotide sequence ID" value="XM_044867234.1"/>
</dbReference>
<evidence type="ECO:0000256" key="3">
    <source>
        <dbReference type="SAM" id="SignalP"/>
    </source>
</evidence>
<reference evidence="4" key="1">
    <citation type="submission" date="2021-09" db="EMBL/GenBank/DDBJ databases">
        <title>A high-quality genome of the endoparasitic fungus Hirsutella rhossiliensis with a comparison of Hirsutella genomes reveals transposable elements contributing to genome size variation.</title>
        <authorList>
            <person name="Lin R."/>
            <person name="Jiao Y."/>
            <person name="Sun X."/>
            <person name="Ling J."/>
            <person name="Xie B."/>
            <person name="Cheng X."/>
        </authorList>
    </citation>
    <scope>NUCLEOTIDE SEQUENCE</scope>
    <source>
        <strain evidence="4">HR02</strain>
    </source>
</reference>
<organism evidence="4 5">
    <name type="scientific">Hirsutella rhossiliensis</name>
    <dbReference type="NCBI Taxonomy" id="111463"/>
    <lineage>
        <taxon>Eukaryota</taxon>
        <taxon>Fungi</taxon>
        <taxon>Dikarya</taxon>
        <taxon>Ascomycota</taxon>
        <taxon>Pezizomycotina</taxon>
        <taxon>Sordariomycetes</taxon>
        <taxon>Hypocreomycetidae</taxon>
        <taxon>Hypocreales</taxon>
        <taxon>Ophiocordycipitaceae</taxon>
        <taxon>Hirsutella</taxon>
    </lineage>
</organism>
<dbReference type="GO" id="GO:0012505">
    <property type="term" value="C:endomembrane system"/>
    <property type="evidence" value="ECO:0007669"/>
    <property type="project" value="UniProtKB-SubCell"/>
</dbReference>
<dbReference type="Proteomes" id="UP000824596">
    <property type="component" value="Unassembled WGS sequence"/>
</dbReference>
<keyword evidence="5" id="KW-1185">Reference proteome</keyword>
<dbReference type="AlphaFoldDB" id="A0A9P8MRL4"/>
<dbReference type="PANTHER" id="PTHR16133">
    <property type="entry name" value="SOLUTE CARRIER FAMILY 39 ZINC TRANSPORTER , MEMBER 9-RELATED"/>
    <property type="match status" value="1"/>
</dbReference>
<dbReference type="PANTHER" id="PTHR16133:SF0">
    <property type="entry name" value="ZINC_IRON REGULATED TRANSPORTER-RELATED PROTEIN 102B, ISOFORM E"/>
    <property type="match status" value="1"/>
</dbReference>
<evidence type="ECO:0000313" key="4">
    <source>
        <dbReference type="EMBL" id="KAH0960608.1"/>
    </source>
</evidence>
<dbReference type="OrthoDB" id="19859at2759"/>
<dbReference type="InterPro" id="IPR045891">
    <property type="entry name" value="ZIP9"/>
</dbReference>
<feature type="compositionally biased region" description="Basic and acidic residues" evidence="2">
    <location>
        <begin position="133"/>
        <end position="143"/>
    </location>
</feature>
<evidence type="ECO:0000313" key="5">
    <source>
        <dbReference type="Proteomes" id="UP000824596"/>
    </source>
</evidence>
<feature type="region of interest" description="Disordered" evidence="2">
    <location>
        <begin position="112"/>
        <end position="143"/>
    </location>
</feature>
<protein>
    <submittedName>
        <fullName evidence="4">Uncharacterized protein</fullName>
    </submittedName>
</protein>
<name>A0A9P8MRL4_9HYPO</name>
<dbReference type="EMBL" id="JAIZPD010000010">
    <property type="protein sequence ID" value="KAH0960608.1"/>
    <property type="molecule type" value="Genomic_DNA"/>
</dbReference>
<accession>A0A9P8MRL4</accession>